<keyword evidence="2" id="KW-0732">Signal</keyword>
<dbReference type="Proteomes" id="UP000214975">
    <property type="component" value="Chromosome"/>
</dbReference>
<reference evidence="4 5" key="1">
    <citation type="submission" date="2016-08" db="EMBL/GenBank/DDBJ databases">
        <title>A novel genetic cassette of butanologenic Thermoanaerobacterium thermosaccharolyticum that directly convert cellulose to butanol.</title>
        <authorList>
            <person name="Li T."/>
            <person name="He J."/>
        </authorList>
    </citation>
    <scope>NUCLEOTIDE SEQUENCE [LARGE SCALE GENOMIC DNA]</scope>
    <source>
        <strain evidence="4 5">TG57</strain>
    </source>
</reference>
<sequence length="240" mass="26452">MNKKLLAYFLTGAISLGVIGGASISSVANAATNKNAMIQSTVKNNQDTNGYISSIKSPNQNNTQEELKNSKENEANESAKLKSLAKISETQAKDAALKVVSGTVSKVELDNEDGNIVYSVSINTNTGVVDVKVDAGNGKVLKQDRENDNENKVEKAKEAEKAGTYENDNVNVQVQQQGENQNLNLINSKILTVIQYSITIFNIILIIQGYNTNSAKKLEVRRYVWNMWIFWRYGKLSGRK</sequence>
<feature type="signal peptide" evidence="2">
    <location>
        <begin position="1"/>
        <end position="30"/>
    </location>
</feature>
<evidence type="ECO:0000259" key="3">
    <source>
        <dbReference type="Pfam" id="PF03413"/>
    </source>
</evidence>
<feature type="chain" id="PRO_5012329983" evidence="2">
    <location>
        <begin position="31"/>
        <end position="240"/>
    </location>
</feature>
<accession>A0A223HVQ6</accession>
<dbReference type="AlphaFoldDB" id="A0A223HVQ6"/>
<feature type="compositionally biased region" description="Polar residues" evidence="1">
    <location>
        <begin position="47"/>
        <end position="64"/>
    </location>
</feature>
<gene>
    <name evidence="4" type="ORF">Thert_00371</name>
</gene>
<proteinExistence type="predicted"/>
<dbReference type="InterPro" id="IPR025711">
    <property type="entry name" value="PepSY"/>
</dbReference>
<dbReference type="RefSeq" id="WP_094396792.1">
    <property type="nucleotide sequence ID" value="NZ_CP016893.1"/>
</dbReference>
<protein>
    <submittedName>
        <fullName evidence="4">Propeptide PepSY amd peptidase M4</fullName>
    </submittedName>
</protein>
<evidence type="ECO:0000313" key="5">
    <source>
        <dbReference type="Proteomes" id="UP000214975"/>
    </source>
</evidence>
<feature type="domain" description="PepSY" evidence="3">
    <location>
        <begin position="86"/>
        <end position="143"/>
    </location>
</feature>
<dbReference type="Pfam" id="PF03413">
    <property type="entry name" value="PepSY"/>
    <property type="match status" value="1"/>
</dbReference>
<dbReference type="Gene3D" id="3.10.450.40">
    <property type="match status" value="1"/>
</dbReference>
<name>A0A223HVQ6_THETR</name>
<feature type="compositionally biased region" description="Basic and acidic residues" evidence="1">
    <location>
        <begin position="65"/>
        <end position="76"/>
    </location>
</feature>
<evidence type="ECO:0000256" key="1">
    <source>
        <dbReference type="SAM" id="MobiDB-lite"/>
    </source>
</evidence>
<evidence type="ECO:0000313" key="4">
    <source>
        <dbReference type="EMBL" id="AST56583.1"/>
    </source>
</evidence>
<evidence type="ECO:0000256" key="2">
    <source>
        <dbReference type="SAM" id="SignalP"/>
    </source>
</evidence>
<dbReference type="EMBL" id="CP016893">
    <property type="protein sequence ID" value="AST56583.1"/>
    <property type="molecule type" value="Genomic_DNA"/>
</dbReference>
<organism evidence="4 5">
    <name type="scientific">Thermoanaerobacterium thermosaccharolyticum</name>
    <name type="common">Clostridium thermosaccharolyticum</name>
    <dbReference type="NCBI Taxonomy" id="1517"/>
    <lineage>
        <taxon>Bacteria</taxon>
        <taxon>Bacillati</taxon>
        <taxon>Bacillota</taxon>
        <taxon>Clostridia</taxon>
        <taxon>Thermoanaerobacterales</taxon>
        <taxon>Thermoanaerobacteraceae</taxon>
        <taxon>Thermoanaerobacterium</taxon>
    </lineage>
</organism>
<feature type="region of interest" description="Disordered" evidence="1">
    <location>
        <begin position="47"/>
        <end position="76"/>
    </location>
</feature>